<evidence type="ECO:0000313" key="9">
    <source>
        <dbReference type="EMBL" id="VBB33703.1"/>
    </source>
</evidence>
<dbReference type="GO" id="GO:0009264">
    <property type="term" value="P:deoxyribonucleotide catabolic process"/>
    <property type="evidence" value="ECO:0007669"/>
    <property type="project" value="InterPro"/>
</dbReference>
<reference evidence="9 10" key="1">
    <citation type="submission" date="2018-08" db="EMBL/GenBank/DDBJ databases">
        <authorList>
            <person name="Laetsch R D."/>
            <person name="Stevens L."/>
            <person name="Kumar S."/>
            <person name="Blaxter L. M."/>
        </authorList>
    </citation>
    <scope>NUCLEOTIDE SEQUENCE [LARGE SCALE GENOMIC DNA]</scope>
</reference>
<dbReference type="PANTHER" id="PTHR10889">
    <property type="entry name" value="DEOXYRIBOSE-PHOSPHATE ALDOLASE"/>
    <property type="match status" value="1"/>
</dbReference>
<keyword evidence="4" id="KW-0456">Lyase</keyword>
<gene>
    <name evidence="9" type="ORF">NAV_LOCUS8494</name>
</gene>
<accession>A0A498SMZ7</accession>
<dbReference type="EC" id="4.1.2.4" evidence="3"/>
<dbReference type="InterPro" id="IPR002915">
    <property type="entry name" value="DeoC/FbaB/LacD_aldolase"/>
</dbReference>
<evidence type="ECO:0000313" key="10">
    <source>
        <dbReference type="Proteomes" id="UP000276991"/>
    </source>
</evidence>
<dbReference type="GO" id="GO:0005737">
    <property type="term" value="C:cytoplasm"/>
    <property type="evidence" value="ECO:0007669"/>
    <property type="project" value="InterPro"/>
</dbReference>
<dbReference type="Gene3D" id="3.20.20.70">
    <property type="entry name" value="Aldolase class I"/>
    <property type="match status" value="1"/>
</dbReference>
<evidence type="ECO:0000256" key="3">
    <source>
        <dbReference type="ARBA" id="ARBA00012515"/>
    </source>
</evidence>
<dbReference type="InterPro" id="IPR013785">
    <property type="entry name" value="Aldolase_TIM"/>
</dbReference>
<dbReference type="EMBL" id="UPTC01002629">
    <property type="protein sequence ID" value="VBB33703.1"/>
    <property type="molecule type" value="Genomic_DNA"/>
</dbReference>
<comment type="catalytic activity">
    <reaction evidence="8">
        <text>2-deoxy-D-ribose 5-phosphate = D-glyceraldehyde 3-phosphate + acetaldehyde</text>
        <dbReference type="Rhea" id="RHEA:12821"/>
        <dbReference type="ChEBI" id="CHEBI:15343"/>
        <dbReference type="ChEBI" id="CHEBI:59776"/>
        <dbReference type="ChEBI" id="CHEBI:62877"/>
        <dbReference type="EC" id="4.1.2.4"/>
    </reaction>
</comment>
<dbReference type="STRING" id="6277.A0A498SMZ7"/>
<evidence type="ECO:0000256" key="5">
    <source>
        <dbReference type="ARBA" id="ARBA00023270"/>
    </source>
</evidence>
<keyword evidence="10" id="KW-1185">Reference proteome</keyword>
<evidence type="ECO:0000256" key="2">
    <source>
        <dbReference type="ARBA" id="ARBA00009473"/>
    </source>
</evidence>
<sequence>MRRLLSSDFIKTSTGKEKVNATYEAACVMCHAIKKFYSFTGKKVGFKAAGGIRSTREALAYQAIVEEILGTDWLEPKLFRIGASSLLDDIVKELGKR</sequence>
<protein>
    <recommendedName>
        <fullName evidence="3">deoxyribose-phosphate aldolase</fullName>
        <ecNumber evidence="3">4.1.2.4</ecNumber>
    </recommendedName>
    <alternativeName>
        <fullName evidence="7">2-deoxy-D-ribose 5-phosphate aldolase</fullName>
    </alternativeName>
    <alternativeName>
        <fullName evidence="6">Phosphodeoxyriboaldolase</fullName>
    </alternativeName>
</protein>
<organism evidence="9 10">
    <name type="scientific">Acanthocheilonema viteae</name>
    <name type="common">Filarial nematode worm</name>
    <name type="synonym">Dipetalonema viteae</name>
    <dbReference type="NCBI Taxonomy" id="6277"/>
    <lineage>
        <taxon>Eukaryota</taxon>
        <taxon>Metazoa</taxon>
        <taxon>Ecdysozoa</taxon>
        <taxon>Nematoda</taxon>
        <taxon>Chromadorea</taxon>
        <taxon>Rhabditida</taxon>
        <taxon>Spirurina</taxon>
        <taxon>Spiruromorpha</taxon>
        <taxon>Filarioidea</taxon>
        <taxon>Onchocercidae</taxon>
        <taxon>Acanthocheilonema</taxon>
    </lineage>
</organism>
<comment type="similarity">
    <text evidence="2">Belongs to the DeoC/FbaB aldolase family. DeoC type 2 subfamily.</text>
</comment>
<name>A0A498SMZ7_ACAVI</name>
<dbReference type="GO" id="GO:0046386">
    <property type="term" value="P:deoxyribose phosphate catabolic process"/>
    <property type="evidence" value="ECO:0007669"/>
    <property type="project" value="UniProtKB-UniPathway"/>
</dbReference>
<proteinExistence type="inferred from homology"/>
<evidence type="ECO:0000256" key="4">
    <source>
        <dbReference type="ARBA" id="ARBA00023239"/>
    </source>
</evidence>
<dbReference type="AlphaFoldDB" id="A0A498SMZ7"/>
<evidence type="ECO:0000256" key="7">
    <source>
        <dbReference type="ARBA" id="ARBA00032755"/>
    </source>
</evidence>
<evidence type="ECO:0000256" key="6">
    <source>
        <dbReference type="ARBA" id="ARBA00031814"/>
    </source>
</evidence>
<evidence type="ECO:0000256" key="8">
    <source>
        <dbReference type="ARBA" id="ARBA00048791"/>
    </source>
</evidence>
<dbReference type="PANTHER" id="PTHR10889:SF3">
    <property type="entry name" value="DEOXYRIBOSE-PHOSPHATE ALDOLASE"/>
    <property type="match status" value="1"/>
</dbReference>
<dbReference type="SUPFAM" id="SSF51569">
    <property type="entry name" value="Aldolase"/>
    <property type="match status" value="1"/>
</dbReference>
<dbReference type="OrthoDB" id="70823at2759"/>
<dbReference type="UniPathway" id="UPA00002">
    <property type="reaction ID" value="UER00468"/>
</dbReference>
<evidence type="ECO:0000256" key="1">
    <source>
        <dbReference type="ARBA" id="ARBA00004816"/>
    </source>
</evidence>
<dbReference type="Proteomes" id="UP000276991">
    <property type="component" value="Unassembled WGS sequence"/>
</dbReference>
<keyword evidence="5" id="KW-0704">Schiff base</keyword>
<dbReference type="InterPro" id="IPR011343">
    <property type="entry name" value="DeoC"/>
</dbReference>
<comment type="pathway">
    <text evidence="1">Carbohydrate degradation; 2-deoxy-D-ribose 1-phosphate degradation; D-glyceraldehyde 3-phosphate and acetaldehyde from 2-deoxy-alpha-D-ribose 1-phosphate: step 2/2.</text>
</comment>
<dbReference type="Pfam" id="PF01791">
    <property type="entry name" value="DeoC"/>
    <property type="match status" value="1"/>
</dbReference>
<dbReference type="GO" id="GO:0004139">
    <property type="term" value="F:deoxyribose-phosphate aldolase activity"/>
    <property type="evidence" value="ECO:0007669"/>
    <property type="project" value="UniProtKB-EC"/>
</dbReference>
<dbReference type="GO" id="GO:0016052">
    <property type="term" value="P:carbohydrate catabolic process"/>
    <property type="evidence" value="ECO:0007669"/>
    <property type="project" value="TreeGrafter"/>
</dbReference>